<dbReference type="GO" id="GO:0044780">
    <property type="term" value="P:bacterial-type flagellum assembly"/>
    <property type="evidence" value="ECO:0007669"/>
    <property type="project" value="TreeGrafter"/>
</dbReference>
<organism evidence="2">
    <name type="scientific">Chlamydia pneumoniae</name>
    <name type="common">Chlamydophila pneumoniae</name>
    <dbReference type="NCBI Taxonomy" id="83558"/>
    <lineage>
        <taxon>Bacteria</taxon>
        <taxon>Pseudomonadati</taxon>
        <taxon>Chlamydiota</taxon>
        <taxon>Chlamydiia</taxon>
        <taxon>Chlamydiales</taxon>
        <taxon>Chlamydiaceae</taxon>
        <taxon>Chlamydia/Chlamydophila group</taxon>
        <taxon>Chlamydia</taxon>
    </lineage>
</organism>
<dbReference type="GO" id="GO:0005886">
    <property type="term" value="C:plasma membrane"/>
    <property type="evidence" value="ECO:0007669"/>
    <property type="project" value="TreeGrafter"/>
</dbReference>
<feature type="transmembrane region" description="Helical" evidence="1">
    <location>
        <begin position="269"/>
        <end position="301"/>
    </location>
</feature>
<dbReference type="AlphaFoldDB" id="A0A0F7WQH6"/>
<gene>
    <name evidence="2" type="ORF">BN1224_DC9_BP_00130</name>
</gene>
<feature type="transmembrane region" description="Helical" evidence="1">
    <location>
        <begin position="191"/>
        <end position="211"/>
    </location>
</feature>
<feature type="transmembrane region" description="Helical" evidence="1">
    <location>
        <begin position="104"/>
        <end position="124"/>
    </location>
</feature>
<dbReference type="InterPro" id="IPR001712">
    <property type="entry name" value="T3SS_FHIPEP"/>
</dbReference>
<keyword evidence="2" id="KW-0969">Cilium</keyword>
<feature type="transmembrane region" description="Helical" evidence="1">
    <location>
        <begin position="231"/>
        <end position="248"/>
    </location>
</feature>
<dbReference type="Pfam" id="PF00771">
    <property type="entry name" value="FHIPEP"/>
    <property type="match status" value="2"/>
</dbReference>
<sequence>MSGKKDGVRGMIFVPLSILVLIFLPLPQILLDFGLCISFALSLLTVCWVFTLNSSNSAKLFPPFFLYLCLLRLGLNLASTRWIVSSGTASSLIVSLGSFFSLGSLWAATFACLLLFFVNFLMVSKGSERIAEVRSRFFLEALPAKQMALDSDLVSGRASYKAVKKQKNALIEEGDFFSAMEGVFRFVKGDAIISCILLLVNVVSVTCLYYTSGYALEQMWFTVLGDALVSQVPALLTSCAAATLISKIDKEESLVNYLFEYYKQLRQHFRVVSLLIFSLCCIPSSPKFPIVLLASLLWLAYRKEEPASEDSCIERAFSYVEGACPKEQESQFYQVYRAASEEVFEDLGVRLPVLTSLRIEERPWLRVFGQNVYLDEMTPEAVLPFLRNIAHEALNAEVVQKYLEESERVFGIAVEDIVPKKISLSSLVVLSRLLVRERVSLKLFPKILEAVAVYQNSGDSLEILAEKVRKSLGYWIGRSLWDQKQTLEVITIDFHVEELINSSYSKSNPVMQENVIRRVDSLLERSVFKDFRAIVTSCETRFEMKKMLDPHFPDLLVLSHNELPKEIPISFLGIVSDEVLVP</sequence>
<dbReference type="PANTHER" id="PTHR30161">
    <property type="entry name" value="FLAGELLAR EXPORT PROTEIN, MEMBRANE FLHA SUBUNIT-RELATED"/>
    <property type="match status" value="1"/>
</dbReference>
<evidence type="ECO:0000313" key="2">
    <source>
        <dbReference type="EMBL" id="CRI42475.1"/>
    </source>
</evidence>
<dbReference type="EMBL" id="LN847046">
    <property type="protein sequence ID" value="CRI42475.1"/>
    <property type="molecule type" value="Genomic_DNA"/>
</dbReference>
<protein>
    <submittedName>
        <fullName evidence="2">Flagellar Secretion Protein</fullName>
    </submittedName>
</protein>
<keyword evidence="2" id="KW-0966">Cell projection</keyword>
<dbReference type="Gene3D" id="3.40.50.12790">
    <property type="entry name" value="FHIPEP family, domain 4"/>
    <property type="match status" value="1"/>
</dbReference>
<dbReference type="PRINTS" id="PR00949">
    <property type="entry name" value="TYPE3IMAPROT"/>
</dbReference>
<dbReference type="GO" id="GO:0009306">
    <property type="term" value="P:protein secretion"/>
    <property type="evidence" value="ECO:0007669"/>
    <property type="project" value="InterPro"/>
</dbReference>
<dbReference type="PANTHER" id="PTHR30161:SF1">
    <property type="entry name" value="FLAGELLAR BIOSYNTHESIS PROTEIN FLHA-RELATED"/>
    <property type="match status" value="1"/>
</dbReference>
<keyword evidence="1" id="KW-1133">Transmembrane helix</keyword>
<keyword evidence="2" id="KW-0282">Flagellum</keyword>
<keyword evidence="1" id="KW-0812">Transmembrane</keyword>
<feature type="transmembrane region" description="Helical" evidence="1">
    <location>
        <begin position="30"/>
        <end position="52"/>
    </location>
</feature>
<dbReference type="Gene3D" id="1.10.8.540">
    <property type="entry name" value="FHIPEP family, domain 3"/>
    <property type="match status" value="1"/>
</dbReference>
<name>A0A0F7WQH6_CHLPN</name>
<dbReference type="NCBIfam" id="NF004571">
    <property type="entry name" value="PRK05910.1"/>
    <property type="match status" value="1"/>
</dbReference>
<keyword evidence="1" id="KW-0472">Membrane</keyword>
<accession>A0A0F7WQH6</accession>
<feature type="transmembrane region" description="Helical" evidence="1">
    <location>
        <begin position="64"/>
        <end position="84"/>
    </location>
</feature>
<dbReference type="InterPro" id="IPR042193">
    <property type="entry name" value="FHIPEP_3"/>
</dbReference>
<evidence type="ECO:0000256" key="1">
    <source>
        <dbReference type="SAM" id="Phobius"/>
    </source>
</evidence>
<reference evidence="2" key="1">
    <citation type="submission" date="2015-05" db="EMBL/GenBank/DDBJ databases">
        <authorList>
            <person name="Rattei Thomas"/>
        </authorList>
    </citation>
    <scope>NUCLEOTIDE SEQUENCE</scope>
    <source>
        <strain evidence="2">DC9</strain>
    </source>
</reference>
<feature type="transmembrane region" description="Helical" evidence="1">
    <location>
        <begin position="7"/>
        <end position="24"/>
    </location>
</feature>
<dbReference type="InterPro" id="IPR042196">
    <property type="entry name" value="FHIPEP_4"/>
</dbReference>
<proteinExistence type="predicted"/>